<dbReference type="GO" id="GO:0004057">
    <property type="term" value="F:arginyl-tRNA--protein transferase activity"/>
    <property type="evidence" value="ECO:0007669"/>
    <property type="project" value="InterPro"/>
</dbReference>
<comment type="caution">
    <text evidence="7">The sequence shown here is derived from an EMBL/GenBank/DDBJ whole genome shotgun (WGS) entry which is preliminary data.</text>
</comment>
<keyword evidence="3 4" id="KW-0012">Acyltransferase</keyword>
<dbReference type="InterPro" id="IPR007472">
    <property type="entry name" value="N-end_Aminoacyl_Trfase_C"/>
</dbReference>
<dbReference type="EC" id="2.3.2.29" evidence="4"/>
<evidence type="ECO:0000259" key="5">
    <source>
        <dbReference type="Pfam" id="PF04376"/>
    </source>
</evidence>
<comment type="similarity">
    <text evidence="4">Belongs to the R-transferase family. Bpt subfamily.</text>
</comment>
<dbReference type="GO" id="GO:0071596">
    <property type="term" value="P:ubiquitin-dependent protein catabolic process via the N-end rule pathway"/>
    <property type="evidence" value="ECO:0007669"/>
    <property type="project" value="InterPro"/>
</dbReference>
<dbReference type="Proteomes" id="UP000256695">
    <property type="component" value="Unassembled WGS sequence"/>
</dbReference>
<accession>A0A3D8JB01</accession>
<name>A0A3D8JB01_9HELI</name>
<evidence type="ECO:0000313" key="8">
    <source>
        <dbReference type="Proteomes" id="UP000256695"/>
    </source>
</evidence>
<sequence>MKLIEFFPPDAPCSYLEGYRSSFRYFYIEECSEYFYQGLLERGYRRFGLHFFVPICKGCNACKTIRQDVAKFSPTKSHKRVLQKNMHIRVEIKKPTLTQEKLLLYDKYHKNMQIKKGWNYQGVSTDYYNETFILGSLNFGYEFDYYLEDRLIGVGFTDILKDSISAIYFFYDHDFQKQSLGVFNILMQLYFAKQKQIKYFYPGYWIPNHRSLGYKSQFMPFEILYNTPDLFEALDYRIFQGV</sequence>
<keyword evidence="2 4" id="KW-0808">Transferase</keyword>
<dbReference type="PIRSF" id="PIRSF037208">
    <property type="entry name" value="ATE_pro_prd"/>
    <property type="match status" value="1"/>
</dbReference>
<gene>
    <name evidence="4" type="primary">bpt</name>
    <name evidence="7" type="ORF">CQA57_02975</name>
</gene>
<dbReference type="SUPFAM" id="SSF55729">
    <property type="entry name" value="Acyl-CoA N-acyltransferases (Nat)"/>
    <property type="match status" value="1"/>
</dbReference>
<dbReference type="Pfam" id="PF04376">
    <property type="entry name" value="ATE_N"/>
    <property type="match status" value="1"/>
</dbReference>
<evidence type="ECO:0000256" key="2">
    <source>
        <dbReference type="ARBA" id="ARBA00022679"/>
    </source>
</evidence>
<dbReference type="InterPro" id="IPR030700">
    <property type="entry name" value="N-end_Aminoacyl_Trfase"/>
</dbReference>
<dbReference type="NCBIfam" id="NF002344">
    <property type="entry name" value="PRK01305.2-1"/>
    <property type="match status" value="1"/>
</dbReference>
<comment type="catalytic activity">
    <reaction evidence="4">
        <text>N-terminal L-glutamyl-[protein] + L-leucyl-tRNA(Leu) = N-terminal L-leucyl-L-glutamyl-[protein] + tRNA(Leu) + H(+)</text>
        <dbReference type="Rhea" id="RHEA:50412"/>
        <dbReference type="Rhea" id="RHEA-COMP:9613"/>
        <dbReference type="Rhea" id="RHEA-COMP:9622"/>
        <dbReference type="Rhea" id="RHEA-COMP:12664"/>
        <dbReference type="Rhea" id="RHEA-COMP:12668"/>
        <dbReference type="ChEBI" id="CHEBI:15378"/>
        <dbReference type="ChEBI" id="CHEBI:64721"/>
        <dbReference type="ChEBI" id="CHEBI:78442"/>
        <dbReference type="ChEBI" id="CHEBI:78494"/>
        <dbReference type="ChEBI" id="CHEBI:133041"/>
        <dbReference type="EC" id="2.3.2.29"/>
    </reaction>
</comment>
<proteinExistence type="inferred from homology"/>
<dbReference type="InterPro" id="IPR017138">
    <property type="entry name" value="Asp_Glu_LeuTrfase"/>
</dbReference>
<dbReference type="OrthoDB" id="9782022at2"/>
<dbReference type="NCBIfam" id="NF002346">
    <property type="entry name" value="PRK01305.2-3"/>
    <property type="match status" value="1"/>
</dbReference>
<dbReference type="InterPro" id="IPR007471">
    <property type="entry name" value="N-end_Aminoacyl_Trfase_N"/>
</dbReference>
<feature type="domain" description="N-end rule aminoacyl transferase C-terminal" evidence="6">
    <location>
        <begin position="100"/>
        <end position="224"/>
    </location>
</feature>
<evidence type="ECO:0000256" key="3">
    <source>
        <dbReference type="ARBA" id="ARBA00023315"/>
    </source>
</evidence>
<evidence type="ECO:0000259" key="6">
    <source>
        <dbReference type="Pfam" id="PF04377"/>
    </source>
</evidence>
<feature type="domain" description="N-end aminoacyl transferase N-terminal" evidence="5">
    <location>
        <begin position="12"/>
        <end position="80"/>
    </location>
</feature>
<dbReference type="PANTHER" id="PTHR21367">
    <property type="entry name" value="ARGININE-TRNA-PROTEIN TRANSFERASE 1"/>
    <property type="match status" value="1"/>
</dbReference>
<dbReference type="AlphaFoldDB" id="A0A3D8JB01"/>
<comment type="function">
    <text evidence="4">Functions in the N-end rule pathway of protein degradation where it conjugates Leu from its aminoacyl-tRNA to the N-termini of proteins containing an N-terminal aspartate or glutamate.</text>
</comment>
<dbReference type="HAMAP" id="MF_00689">
    <property type="entry name" value="Bpt"/>
    <property type="match status" value="1"/>
</dbReference>
<reference evidence="7 8" key="1">
    <citation type="submission" date="2018-04" db="EMBL/GenBank/DDBJ databases">
        <title>Novel Campyloabacter and Helicobacter Species and Strains.</title>
        <authorList>
            <person name="Mannion A.J."/>
            <person name="Shen Z."/>
            <person name="Fox J.G."/>
        </authorList>
    </citation>
    <scope>NUCLEOTIDE SEQUENCE [LARGE SCALE GENOMIC DNA]</scope>
    <source>
        <strain evidence="7 8">MIT 04-9362</strain>
    </source>
</reference>
<organism evidence="7 8">
    <name type="scientific">Helicobacter anseris</name>
    <dbReference type="NCBI Taxonomy" id="375926"/>
    <lineage>
        <taxon>Bacteria</taxon>
        <taxon>Pseudomonadati</taxon>
        <taxon>Campylobacterota</taxon>
        <taxon>Epsilonproteobacteria</taxon>
        <taxon>Campylobacterales</taxon>
        <taxon>Helicobacteraceae</taxon>
        <taxon>Helicobacter</taxon>
    </lineage>
</organism>
<comment type="subcellular location">
    <subcellularLocation>
        <location evidence="4">Cytoplasm</location>
    </subcellularLocation>
</comment>
<dbReference type="GO" id="GO:0008914">
    <property type="term" value="F:leucyl-tRNA--protein transferase activity"/>
    <property type="evidence" value="ECO:0007669"/>
    <property type="project" value="UniProtKB-UniRule"/>
</dbReference>
<dbReference type="GO" id="GO:0005737">
    <property type="term" value="C:cytoplasm"/>
    <property type="evidence" value="ECO:0007669"/>
    <property type="project" value="UniProtKB-SubCell"/>
</dbReference>
<protein>
    <recommendedName>
        <fullName evidence="4">Aspartate/glutamate leucyltransferase</fullName>
        <ecNumber evidence="4">2.3.2.29</ecNumber>
    </recommendedName>
</protein>
<dbReference type="PANTHER" id="PTHR21367:SF1">
    <property type="entry name" value="ARGINYL-TRNA--PROTEIN TRANSFERASE 1"/>
    <property type="match status" value="1"/>
</dbReference>
<dbReference type="Pfam" id="PF04377">
    <property type="entry name" value="ATE_C"/>
    <property type="match status" value="1"/>
</dbReference>
<comment type="catalytic activity">
    <reaction evidence="4">
        <text>N-terminal L-aspartyl-[protein] + L-leucyl-tRNA(Leu) = N-terminal L-leucyl-L-aspartyl-[protein] + tRNA(Leu) + H(+)</text>
        <dbReference type="Rhea" id="RHEA:50420"/>
        <dbReference type="Rhea" id="RHEA-COMP:9613"/>
        <dbReference type="Rhea" id="RHEA-COMP:9622"/>
        <dbReference type="Rhea" id="RHEA-COMP:12669"/>
        <dbReference type="Rhea" id="RHEA-COMP:12674"/>
        <dbReference type="ChEBI" id="CHEBI:15378"/>
        <dbReference type="ChEBI" id="CHEBI:64720"/>
        <dbReference type="ChEBI" id="CHEBI:78442"/>
        <dbReference type="ChEBI" id="CHEBI:78494"/>
        <dbReference type="ChEBI" id="CHEBI:133042"/>
        <dbReference type="EC" id="2.3.2.29"/>
    </reaction>
</comment>
<dbReference type="EMBL" id="NXLX01000005">
    <property type="protein sequence ID" value="RDU74071.1"/>
    <property type="molecule type" value="Genomic_DNA"/>
</dbReference>
<evidence type="ECO:0000313" key="7">
    <source>
        <dbReference type="EMBL" id="RDU74071.1"/>
    </source>
</evidence>
<keyword evidence="1 4" id="KW-0963">Cytoplasm</keyword>
<evidence type="ECO:0000256" key="4">
    <source>
        <dbReference type="HAMAP-Rule" id="MF_00689"/>
    </source>
</evidence>
<evidence type="ECO:0000256" key="1">
    <source>
        <dbReference type="ARBA" id="ARBA00022490"/>
    </source>
</evidence>
<dbReference type="InterPro" id="IPR016181">
    <property type="entry name" value="Acyl_CoA_acyltransferase"/>
</dbReference>
<keyword evidence="8" id="KW-1185">Reference proteome</keyword>